<feature type="region of interest" description="Disordered" evidence="1">
    <location>
        <begin position="815"/>
        <end position="837"/>
    </location>
</feature>
<feature type="compositionally biased region" description="Basic residues" evidence="1">
    <location>
        <begin position="36"/>
        <end position="45"/>
    </location>
</feature>
<dbReference type="PROSITE" id="PS50802">
    <property type="entry name" value="OTU"/>
    <property type="match status" value="1"/>
</dbReference>
<protein>
    <recommendedName>
        <fullName evidence="2">OTU domain-containing protein</fullName>
    </recommendedName>
</protein>
<dbReference type="SUPFAM" id="SSF54001">
    <property type="entry name" value="Cysteine proteinases"/>
    <property type="match status" value="1"/>
</dbReference>
<evidence type="ECO:0000313" key="4">
    <source>
        <dbReference type="Proteomes" id="UP001374579"/>
    </source>
</evidence>
<feature type="domain" description="OTU" evidence="2">
    <location>
        <begin position="908"/>
        <end position="1076"/>
    </location>
</feature>
<dbReference type="EMBL" id="JBAMIC010000002">
    <property type="protein sequence ID" value="KAK7111578.1"/>
    <property type="molecule type" value="Genomic_DNA"/>
</dbReference>
<dbReference type="InterPro" id="IPR003323">
    <property type="entry name" value="OTU_dom"/>
</dbReference>
<organism evidence="3 4">
    <name type="scientific">Littorina saxatilis</name>
    <dbReference type="NCBI Taxonomy" id="31220"/>
    <lineage>
        <taxon>Eukaryota</taxon>
        <taxon>Metazoa</taxon>
        <taxon>Spiralia</taxon>
        <taxon>Lophotrochozoa</taxon>
        <taxon>Mollusca</taxon>
        <taxon>Gastropoda</taxon>
        <taxon>Caenogastropoda</taxon>
        <taxon>Littorinimorpha</taxon>
        <taxon>Littorinoidea</taxon>
        <taxon>Littorinidae</taxon>
        <taxon>Littorina</taxon>
    </lineage>
</organism>
<feature type="region of interest" description="Disordered" evidence="1">
    <location>
        <begin position="752"/>
        <end position="795"/>
    </location>
</feature>
<reference evidence="3 4" key="1">
    <citation type="submission" date="2024-02" db="EMBL/GenBank/DDBJ databases">
        <title>Chromosome-scale genome assembly of the rough periwinkle Littorina saxatilis.</title>
        <authorList>
            <person name="De Jode A."/>
            <person name="Faria R."/>
            <person name="Formenti G."/>
            <person name="Sims Y."/>
            <person name="Smith T.P."/>
            <person name="Tracey A."/>
            <person name="Wood J.M.D."/>
            <person name="Zagrodzka Z.B."/>
            <person name="Johannesson K."/>
            <person name="Butlin R.K."/>
            <person name="Leder E.H."/>
        </authorList>
    </citation>
    <scope>NUCLEOTIDE SEQUENCE [LARGE SCALE GENOMIC DNA]</scope>
    <source>
        <strain evidence="3">Snail1</strain>
        <tissue evidence="3">Muscle</tissue>
    </source>
</reference>
<sequence>MAKASIKTNVKKCRKYRNKMEQDPKCQEQMREKNRNRMQKTRRKHQTVEQLEHTRKLARERQQVYDARKRQERQGVAAKGTAREKVEKKREKWRQASQNYRDGITAQKKRRVKEKIMSQKYKKKEAKMAAEVAKVEKAVQAQAAFQQSGCPYPTQGAYKRAVSRMKAKFKTQGAKLAHLFKGVVKYSDLKTRKALKVLNVSYSTPDKTPDPVETLRHHVGSLSKKRDVNTLKHKRRLAQAFKDCGEIEKVGINKRFSLTLGEHSPYKRRGIGFQTAITDFFHKNSCPDPCKSTKKRQLTKSVKELHKKYTAETEATVSLRTFHRHKPANVSSVKKLKFRQCLCEICLNPKLKLTRLNRFLSEKCDSVRDLLDESVCLFEVFPALMCVDRKCCKCGPERVRERFVKDLGEKMKKRVSWSKWEQVKKGKSSRMEKVRKEGTVEACLHELLQELGPLCRHLFNAEWQRKQLQSLKAKLPEGWAIVTCDFAANFLCKFQDEPQSAHWGYSQVTLFPAVAFFKCPGSDCQELRRDTLIFLSDDLKHDAHFAQACVQQVLQHLSSVLPDLKKVILVSDGCSAQFKSKLPFLYLSHTVVPGYSDVSIEKVFFGSRHGKNDSDWCGGAVKRSVTQDIVAGRVTVTNARDMFRYCCKTLSQSPSTDGLCGHKSQKFFLIEEHQISRKMKSAFLSTVQGTHKLHHLRAMAPGVLATRQLSCFCEHCMAGEYDDCLSSDHVDQWKIVKMKNPGPGSFLLEMNPTLPHEKGDETLVTSSSEDESDEESHVIPDSDSEEESAIISSSESDLGVEEECVIVKAESMSVEEESDRVVEEESDGVEDTSAGLEEHEDNKTFFRKLSTELTSCASFSEVQEKARFWQQHAEDIKIPDSFNENPALGCRIDSQAANLLPSDLQGRCFPLSVYGDGNCFFRALSLLLYGTQDHHQEMRVRVVMAMALNPKLFLDGNNWRREFHNVTGEENIKVAVMTSAEPASSSPFEDEVMAMRKNGTYAGLWEFFAASHVLKRPIQSVFPPLGWDIYRLHCHRIIKAPCCKSSSKLIIMWTSLRDVINEEHWTPNHFVPLVPRFQ</sequence>
<dbReference type="InterPro" id="IPR047273">
    <property type="entry name" value="VRTN_OTU_dom"/>
</dbReference>
<feature type="region of interest" description="Disordered" evidence="1">
    <location>
        <begin position="63"/>
        <end position="97"/>
    </location>
</feature>
<gene>
    <name evidence="3" type="ORF">V1264_011187</name>
</gene>
<dbReference type="PANTHER" id="PTHR46601">
    <property type="entry name" value="ULP_PROTEASE DOMAIN-CONTAINING PROTEIN"/>
    <property type="match status" value="1"/>
</dbReference>
<dbReference type="PANTHER" id="PTHR46601:SF1">
    <property type="entry name" value="ADF-H DOMAIN-CONTAINING PROTEIN"/>
    <property type="match status" value="1"/>
</dbReference>
<dbReference type="InterPro" id="IPR038765">
    <property type="entry name" value="Papain-like_cys_pep_sf"/>
</dbReference>
<keyword evidence="4" id="KW-1185">Reference proteome</keyword>
<feature type="compositionally biased region" description="Acidic residues" evidence="1">
    <location>
        <begin position="815"/>
        <end position="830"/>
    </location>
</feature>
<feature type="region of interest" description="Disordered" evidence="1">
    <location>
        <begin position="1"/>
        <end position="51"/>
    </location>
</feature>
<name>A0AAN9BT68_9CAEN</name>
<dbReference type="CDD" id="cd22791">
    <property type="entry name" value="OTU_VRTN"/>
    <property type="match status" value="1"/>
</dbReference>
<feature type="compositionally biased region" description="Basic and acidic residues" evidence="1">
    <location>
        <begin position="18"/>
        <end position="35"/>
    </location>
</feature>
<dbReference type="Pfam" id="PF02338">
    <property type="entry name" value="OTU"/>
    <property type="match status" value="1"/>
</dbReference>
<dbReference type="AlphaFoldDB" id="A0AAN9BT68"/>
<evidence type="ECO:0000259" key="2">
    <source>
        <dbReference type="PROSITE" id="PS50802"/>
    </source>
</evidence>
<feature type="compositionally biased region" description="Basic and acidic residues" evidence="1">
    <location>
        <begin position="63"/>
        <end position="73"/>
    </location>
</feature>
<comment type="caution">
    <text evidence="3">The sequence shown here is derived from an EMBL/GenBank/DDBJ whole genome shotgun (WGS) entry which is preliminary data.</text>
</comment>
<dbReference type="Proteomes" id="UP001374579">
    <property type="component" value="Unassembled WGS sequence"/>
</dbReference>
<evidence type="ECO:0000256" key="1">
    <source>
        <dbReference type="SAM" id="MobiDB-lite"/>
    </source>
</evidence>
<accession>A0AAN9BT68</accession>
<evidence type="ECO:0000313" key="3">
    <source>
        <dbReference type="EMBL" id="KAK7111578.1"/>
    </source>
</evidence>
<proteinExistence type="predicted"/>
<dbReference type="Gene3D" id="3.90.70.80">
    <property type="match status" value="1"/>
</dbReference>
<feature type="compositionally biased region" description="Basic and acidic residues" evidence="1">
    <location>
        <begin position="81"/>
        <end position="94"/>
    </location>
</feature>